<dbReference type="InterPro" id="IPR011009">
    <property type="entry name" value="Kinase-like_dom_sf"/>
</dbReference>
<evidence type="ECO:0000259" key="2">
    <source>
        <dbReference type="Pfam" id="PF17667"/>
    </source>
</evidence>
<dbReference type="STRING" id="139420.A0A371DFT5"/>
<dbReference type="PROSITE" id="PS00109">
    <property type="entry name" value="PROTEIN_KINASE_TYR"/>
    <property type="match status" value="1"/>
</dbReference>
<evidence type="ECO:0000256" key="1">
    <source>
        <dbReference type="SAM" id="MobiDB-lite"/>
    </source>
</evidence>
<feature type="domain" description="Fungal-type protein kinase" evidence="2">
    <location>
        <begin position="629"/>
        <end position="747"/>
    </location>
</feature>
<gene>
    <name evidence="3" type="ORF">OH76DRAFT_1481658</name>
</gene>
<dbReference type="InterPro" id="IPR040976">
    <property type="entry name" value="Pkinase_fungal"/>
</dbReference>
<dbReference type="PANTHER" id="PTHR38248:SF2">
    <property type="entry name" value="FUNK1 11"/>
    <property type="match status" value="1"/>
</dbReference>
<feature type="compositionally biased region" description="Basic and acidic residues" evidence="1">
    <location>
        <begin position="1079"/>
        <end position="1088"/>
    </location>
</feature>
<feature type="region of interest" description="Disordered" evidence="1">
    <location>
        <begin position="1"/>
        <end position="76"/>
    </location>
</feature>
<feature type="region of interest" description="Disordered" evidence="1">
    <location>
        <begin position="951"/>
        <end position="983"/>
    </location>
</feature>
<feature type="region of interest" description="Disordered" evidence="1">
    <location>
        <begin position="863"/>
        <end position="936"/>
    </location>
</feature>
<dbReference type="AlphaFoldDB" id="A0A371DFT5"/>
<dbReference type="Pfam" id="PF17667">
    <property type="entry name" value="Pkinase_fungal"/>
    <property type="match status" value="2"/>
</dbReference>
<dbReference type="OrthoDB" id="2751552at2759"/>
<organism evidence="3 4">
    <name type="scientific">Lentinus brumalis</name>
    <dbReference type="NCBI Taxonomy" id="2498619"/>
    <lineage>
        <taxon>Eukaryota</taxon>
        <taxon>Fungi</taxon>
        <taxon>Dikarya</taxon>
        <taxon>Basidiomycota</taxon>
        <taxon>Agaricomycotina</taxon>
        <taxon>Agaricomycetes</taxon>
        <taxon>Polyporales</taxon>
        <taxon>Polyporaceae</taxon>
        <taxon>Lentinus</taxon>
    </lineage>
</organism>
<feature type="compositionally biased region" description="Low complexity" evidence="1">
    <location>
        <begin position="865"/>
        <end position="936"/>
    </location>
</feature>
<dbReference type="Proteomes" id="UP000256964">
    <property type="component" value="Unassembled WGS sequence"/>
</dbReference>
<feature type="domain" description="Fungal-type protein kinase" evidence="2">
    <location>
        <begin position="352"/>
        <end position="435"/>
    </location>
</feature>
<evidence type="ECO:0000313" key="4">
    <source>
        <dbReference type="Proteomes" id="UP000256964"/>
    </source>
</evidence>
<feature type="region of interest" description="Disordered" evidence="1">
    <location>
        <begin position="1076"/>
        <end position="1129"/>
    </location>
</feature>
<accession>A0A371DFT5</accession>
<dbReference type="InterPro" id="IPR008266">
    <property type="entry name" value="Tyr_kinase_AS"/>
</dbReference>
<dbReference type="GO" id="GO:0004672">
    <property type="term" value="F:protein kinase activity"/>
    <property type="evidence" value="ECO:0007669"/>
    <property type="project" value="InterPro"/>
</dbReference>
<protein>
    <recommendedName>
        <fullName evidence="2">Fungal-type protein kinase domain-containing protein</fullName>
    </recommendedName>
</protein>
<dbReference type="SUPFAM" id="SSF56112">
    <property type="entry name" value="Protein kinase-like (PK-like)"/>
    <property type="match status" value="1"/>
</dbReference>
<keyword evidence="4" id="KW-1185">Reference proteome</keyword>
<sequence length="1129" mass="121715">MADNDPAPLSASSSRHSHVEDGSPARSFSPPSPSQLNFGGAATTATSSTVPPLPATQSNPGASAPTPGTEDARKDDPTYDILVTPLRDTCSPFAYDPATDKQRGPYLIGHSAMGPRFRQLPVDEFLKRVPGDAPTAEDRKKFEGVDCSGAKLEKHLYPLLNAVANSVLDACDPASLTWLSTSTHRATDPADPDGKKHTERTGTCNDAGVYLNTTEARKATMLTEKQLKNSKISAEERQAGGKVGARNWHWMAIPVEVKLDQKKSAFVFNEPPKRKKKTKNSSAAKSSQPPPPATAGGDTSAPSGEPEGQADHLENTEDDQAPVADAEGADKPDAQSKKPAAKQFIRGSTDGEAALGQFTEYMLNVLNAQHRVFCYGIYVWRHRARLCIFDRGGAAVSEDFVWTTTDSPLHDFLWKVGHMEVDSDKLGYDPTATRVKETVADPTGVAVEDPDAKAFKDMAEDLTVHETIRNYVKAATDKGVPIYKLRIIPMPAPDDEGLPIDPSAQPDESSGAGTAPHTPDTSPAPPVGPMEREFLVGKPHFVTDSLVGRCTRGYVAYDLHTKRLCFLKDYWRPCVPGRTRPEHLVYERLNSCGVQNIATLICGGDVGGLRAQQTLIQGLLTHMEKPPVPRVHYRLATEEIGLPLEDFKNFKELAMIFYDAIIAHHDAWTLAKVLHRDISIGNILIDPVTRKGILIDWDLCRFIWELALGPTEPDRTGTWEFRSALSLSFPRKPPRLSDDLESFIHAFRYLVLKYHITNKRSLKNFITSTFEGASVICGVKVGGDAKLAQMRSPDSPFEVYENPALQAVIDGFHAGCHESYRQLDIKKIEKRYGIIDPQLLKASRPVPTTGNQLVQQPIAIPTRSLRPPTAAPTVAAPTVAAPTAARTATSTATSTAAPTTAPTAALTAPSTIGPTAASTAPSTTTPTAASTAPSTTTLAAASTTTLAAASTVASSARTSRKDAAPGQAKGTERDDSASDPSAITGFLSQHHHLSGVLDEYQKVPPIEDKCSNQFVVRSTILGQDILAVPPRPTARGIGSLSISSATSYDLVPSSLHPSLSSSSSYIPVWSYFAPAPGKHPREDHEKETSSVADNSDHASSSICTPDDDADLPEGIRQQGRRKRQRVDTQ</sequence>
<feature type="compositionally biased region" description="Polar residues" evidence="1">
    <location>
        <begin position="1089"/>
        <end position="1103"/>
    </location>
</feature>
<feature type="compositionally biased region" description="Basic residues" evidence="1">
    <location>
        <begin position="1118"/>
        <end position="1129"/>
    </location>
</feature>
<dbReference type="EMBL" id="KZ857395">
    <property type="protein sequence ID" value="RDX51387.1"/>
    <property type="molecule type" value="Genomic_DNA"/>
</dbReference>
<evidence type="ECO:0000313" key="3">
    <source>
        <dbReference type="EMBL" id="RDX51387.1"/>
    </source>
</evidence>
<feature type="compositionally biased region" description="Low complexity" evidence="1">
    <location>
        <begin position="41"/>
        <end position="50"/>
    </location>
</feature>
<feature type="region of interest" description="Disordered" evidence="1">
    <location>
        <begin position="494"/>
        <end position="531"/>
    </location>
</feature>
<feature type="region of interest" description="Disordered" evidence="1">
    <location>
        <begin position="183"/>
        <end position="202"/>
    </location>
</feature>
<feature type="compositionally biased region" description="Basic and acidic residues" evidence="1">
    <location>
        <begin position="185"/>
        <end position="200"/>
    </location>
</feature>
<dbReference type="PANTHER" id="PTHR38248">
    <property type="entry name" value="FUNK1 6"/>
    <property type="match status" value="1"/>
</dbReference>
<proteinExistence type="predicted"/>
<reference evidence="3 4" key="1">
    <citation type="journal article" date="2018" name="Biotechnol. Biofuels">
        <title>Integrative visual omics of the white-rot fungus Polyporus brumalis exposes the biotechnological potential of its oxidative enzymes for delignifying raw plant biomass.</title>
        <authorList>
            <person name="Miyauchi S."/>
            <person name="Rancon A."/>
            <person name="Drula E."/>
            <person name="Hage H."/>
            <person name="Chaduli D."/>
            <person name="Favel A."/>
            <person name="Grisel S."/>
            <person name="Henrissat B."/>
            <person name="Herpoel-Gimbert I."/>
            <person name="Ruiz-Duenas F.J."/>
            <person name="Chevret D."/>
            <person name="Hainaut M."/>
            <person name="Lin J."/>
            <person name="Wang M."/>
            <person name="Pangilinan J."/>
            <person name="Lipzen A."/>
            <person name="Lesage-Meessen L."/>
            <person name="Navarro D."/>
            <person name="Riley R."/>
            <person name="Grigoriev I.V."/>
            <person name="Zhou S."/>
            <person name="Raouche S."/>
            <person name="Rosso M.N."/>
        </authorList>
    </citation>
    <scope>NUCLEOTIDE SEQUENCE [LARGE SCALE GENOMIC DNA]</scope>
    <source>
        <strain evidence="3 4">BRFM 1820</strain>
    </source>
</reference>
<feature type="region of interest" description="Disordered" evidence="1">
    <location>
        <begin position="266"/>
        <end position="345"/>
    </location>
</feature>
<name>A0A371DFT5_9APHY</name>